<accession>A0A1X1WPF9</accession>
<sequence length="102" mass="11463">MSDKPEDESNYDLVMPFLPVQSKGGPHDDDAFTAGYEMGLLDATLGRFMISPYENGQPIRAENAQQADLIAMRHGWRAEFTDQEVPGWVCMTLRRSVEVPES</sequence>
<evidence type="ECO:0000313" key="1">
    <source>
        <dbReference type="EMBL" id="ORV88515.1"/>
    </source>
</evidence>
<comment type="caution">
    <text evidence="1">The sequence shown here is derived from an EMBL/GenBank/DDBJ whole genome shotgun (WGS) entry which is preliminary data.</text>
</comment>
<reference evidence="1 2" key="1">
    <citation type="submission" date="2016-01" db="EMBL/GenBank/DDBJ databases">
        <title>The new phylogeny of the genus Mycobacterium.</title>
        <authorList>
            <person name="Tarcisio F."/>
            <person name="Conor M."/>
            <person name="Antonella G."/>
            <person name="Elisabetta G."/>
            <person name="Giulia F.S."/>
            <person name="Sara T."/>
            <person name="Anna F."/>
            <person name="Clotilde B."/>
            <person name="Roberto B."/>
            <person name="Veronica D.S."/>
            <person name="Fabio R."/>
            <person name="Monica P."/>
            <person name="Olivier J."/>
            <person name="Enrico T."/>
            <person name="Nicola S."/>
        </authorList>
    </citation>
    <scope>NUCLEOTIDE SEQUENCE [LARGE SCALE GENOMIC DNA]</scope>
    <source>
        <strain evidence="1 2">DSM 44160</strain>
    </source>
</reference>
<dbReference type="Proteomes" id="UP000193928">
    <property type="component" value="Unassembled WGS sequence"/>
</dbReference>
<protein>
    <submittedName>
        <fullName evidence="1">Uncharacterized protein</fullName>
    </submittedName>
</protein>
<organism evidence="1 2">
    <name type="scientific">Mycobacterium gordonae</name>
    <dbReference type="NCBI Taxonomy" id="1778"/>
    <lineage>
        <taxon>Bacteria</taxon>
        <taxon>Bacillati</taxon>
        <taxon>Actinomycetota</taxon>
        <taxon>Actinomycetes</taxon>
        <taxon>Mycobacteriales</taxon>
        <taxon>Mycobacteriaceae</taxon>
        <taxon>Mycobacterium</taxon>
    </lineage>
</organism>
<keyword evidence="2" id="KW-1185">Reference proteome</keyword>
<dbReference type="RefSeq" id="WP_069435320.1">
    <property type="nucleotide sequence ID" value="NZ_JACKSU010000009.1"/>
</dbReference>
<evidence type="ECO:0000313" key="2">
    <source>
        <dbReference type="Proteomes" id="UP000193928"/>
    </source>
</evidence>
<gene>
    <name evidence="1" type="ORF">AWC08_22255</name>
</gene>
<name>A0A1X1WPF9_MYCGO</name>
<proteinExistence type="predicted"/>
<dbReference type="AlphaFoldDB" id="A0A1X1WPF9"/>
<dbReference type="EMBL" id="LQOY01000071">
    <property type="protein sequence ID" value="ORV88515.1"/>
    <property type="molecule type" value="Genomic_DNA"/>
</dbReference>